<evidence type="ECO:0000313" key="1">
    <source>
        <dbReference type="EMBL" id="EER37692.1"/>
    </source>
</evidence>
<proteinExistence type="predicted"/>
<dbReference type="EMBL" id="GG692434">
    <property type="protein sequence ID" value="EER37692.1"/>
    <property type="molecule type" value="Genomic_DNA"/>
</dbReference>
<organism evidence="1 2">
    <name type="scientific">Ajellomyces capsulatus (strain H143)</name>
    <name type="common">Darling's disease fungus</name>
    <name type="synonym">Histoplasma capsulatum</name>
    <dbReference type="NCBI Taxonomy" id="544712"/>
    <lineage>
        <taxon>Eukaryota</taxon>
        <taxon>Fungi</taxon>
        <taxon>Dikarya</taxon>
        <taxon>Ascomycota</taxon>
        <taxon>Pezizomycotina</taxon>
        <taxon>Eurotiomycetes</taxon>
        <taxon>Eurotiomycetidae</taxon>
        <taxon>Onygenales</taxon>
        <taxon>Ajellomycetaceae</taxon>
        <taxon>Histoplasma</taxon>
    </lineage>
</organism>
<name>C6HQ81_AJECH</name>
<gene>
    <name evidence="1" type="ORF">HCDG_08362</name>
</gene>
<protein>
    <submittedName>
        <fullName evidence="1">Uncharacterized protein</fullName>
    </submittedName>
</protein>
<accession>C6HQ81</accession>
<dbReference type="Proteomes" id="UP000002624">
    <property type="component" value="Unassembled WGS sequence"/>
</dbReference>
<dbReference type="AlphaFoldDB" id="C6HQ81"/>
<dbReference type="HOGENOM" id="CLU_1224462_0_0_1"/>
<evidence type="ECO:0000313" key="2">
    <source>
        <dbReference type="Proteomes" id="UP000002624"/>
    </source>
</evidence>
<sequence>MKTKTKEKTPVPRRVCAGESQKISWVSIGAMPQFSSQAPGRRQQGPRPPGSQAALIRLQPAHSLFAVPALFWKRRATRFAGMDRGKFQQKSTPFTALFSLTFPIQAPFRLLYIHSLRRANVVFTLKLQCRVRNQKERFLRYYASRSIDGACSGRMIIKVHRERSNFVSSRRIYSRIVPAVGRSGGVLFWKKWAKRPPAFLQRVAVAGGRINNEVQDGEQQGRRKKK</sequence>
<reference evidence="2" key="1">
    <citation type="submission" date="2009-05" db="EMBL/GenBank/DDBJ databases">
        <title>The genome sequence of Ajellomyces capsulatus strain H143.</title>
        <authorList>
            <person name="Champion M."/>
            <person name="Cuomo C.A."/>
            <person name="Ma L.-J."/>
            <person name="Henn M.R."/>
            <person name="Sil A."/>
            <person name="Goldman B."/>
            <person name="Young S.K."/>
            <person name="Kodira C.D."/>
            <person name="Zeng Q."/>
            <person name="Koehrsen M."/>
            <person name="Alvarado L."/>
            <person name="Berlin A.M."/>
            <person name="Borenstein D."/>
            <person name="Chen Z."/>
            <person name="Engels R."/>
            <person name="Freedman E."/>
            <person name="Gellesch M."/>
            <person name="Goldberg J."/>
            <person name="Griggs A."/>
            <person name="Gujja S."/>
            <person name="Heiman D.I."/>
            <person name="Hepburn T.A."/>
            <person name="Howarth C."/>
            <person name="Jen D."/>
            <person name="Larson L."/>
            <person name="Lewis B."/>
            <person name="Mehta T."/>
            <person name="Park D."/>
            <person name="Pearson M."/>
            <person name="Roberts A."/>
            <person name="Saif S."/>
            <person name="Shea T.D."/>
            <person name="Shenoy N."/>
            <person name="Sisk P."/>
            <person name="Stolte C."/>
            <person name="Sykes S."/>
            <person name="Walk T."/>
            <person name="White J."/>
            <person name="Yandava C."/>
            <person name="Klein B."/>
            <person name="McEwen J.G."/>
            <person name="Puccia R."/>
            <person name="Goldman G.H."/>
            <person name="Felipe M.S."/>
            <person name="Nino-Vega G."/>
            <person name="San-Blas G."/>
            <person name="Taylor J.W."/>
            <person name="Mendoza L."/>
            <person name="Galagan J.E."/>
            <person name="Nusbaum C."/>
            <person name="Birren B.W."/>
        </authorList>
    </citation>
    <scope>NUCLEOTIDE SEQUENCE [LARGE SCALE GENOMIC DNA]</scope>
    <source>
        <strain evidence="2">H143</strain>
    </source>
</reference>
<dbReference type="VEuPathDB" id="FungiDB:HCDG_08362"/>